<proteinExistence type="inferred from homology"/>
<keyword evidence="4 9" id="KW-0964">Secreted</keyword>
<comment type="function">
    <text evidence="9">Promotes plant cell differentiation, organogenesis and somatic embryogenesis as well as cell proliferation.</text>
</comment>
<dbReference type="GeneID" id="111447730"/>
<comment type="PTM">
    <text evidence="9">PSK-alpha is produced by endopeptidase digestion. PSK-beta is produced from PSK-alpha by exopeptidase digestion.</text>
</comment>
<comment type="subcellular location">
    <subcellularLocation>
        <location evidence="1 9">Secreted</location>
    </subcellularLocation>
</comment>
<dbReference type="GO" id="GO:0008083">
    <property type="term" value="F:growth factor activity"/>
    <property type="evidence" value="ECO:0007669"/>
    <property type="project" value="UniProtKB-UniRule"/>
</dbReference>
<evidence type="ECO:0000256" key="1">
    <source>
        <dbReference type="ARBA" id="ARBA00004613"/>
    </source>
</evidence>
<dbReference type="AlphaFoldDB" id="A0A6J1FSF0"/>
<dbReference type="GO" id="GO:0005576">
    <property type="term" value="C:extracellular region"/>
    <property type="evidence" value="ECO:0007669"/>
    <property type="project" value="UniProtKB-SubCell"/>
</dbReference>
<dbReference type="Proteomes" id="UP000504609">
    <property type="component" value="Unplaced"/>
</dbReference>
<dbReference type="RefSeq" id="XP_022942814.1">
    <property type="nucleotide sequence ID" value="XM_023087046.1"/>
</dbReference>
<evidence type="ECO:0000256" key="5">
    <source>
        <dbReference type="ARBA" id="ARBA00022641"/>
    </source>
</evidence>
<organism evidence="10 11">
    <name type="scientific">Cucurbita moschata</name>
    <name type="common">Winter crookneck squash</name>
    <name type="synonym">Cucurbita pepo var. moschata</name>
    <dbReference type="NCBI Taxonomy" id="3662"/>
    <lineage>
        <taxon>Eukaryota</taxon>
        <taxon>Viridiplantae</taxon>
        <taxon>Streptophyta</taxon>
        <taxon>Embryophyta</taxon>
        <taxon>Tracheophyta</taxon>
        <taxon>Spermatophyta</taxon>
        <taxon>Magnoliopsida</taxon>
        <taxon>eudicotyledons</taxon>
        <taxon>Gunneridae</taxon>
        <taxon>Pentapetalae</taxon>
        <taxon>rosids</taxon>
        <taxon>fabids</taxon>
        <taxon>Cucurbitales</taxon>
        <taxon>Cucurbitaceae</taxon>
        <taxon>Cucurbiteae</taxon>
        <taxon>Cucurbita</taxon>
    </lineage>
</organism>
<keyword evidence="6 9" id="KW-0732">Signal</keyword>
<evidence type="ECO:0000256" key="9">
    <source>
        <dbReference type="RuleBase" id="RU368031"/>
    </source>
</evidence>
<dbReference type="KEGG" id="cmos:111447730"/>
<dbReference type="GO" id="GO:0030154">
    <property type="term" value="P:cell differentiation"/>
    <property type="evidence" value="ECO:0007669"/>
    <property type="project" value="UniProtKB-UniRule"/>
</dbReference>
<evidence type="ECO:0000313" key="11">
    <source>
        <dbReference type="RefSeq" id="XP_022942814.1"/>
    </source>
</evidence>
<gene>
    <name evidence="11" type="primary">LOC111447730</name>
</gene>
<evidence type="ECO:0000256" key="4">
    <source>
        <dbReference type="ARBA" id="ARBA00022525"/>
    </source>
</evidence>
<comment type="similarity">
    <text evidence="2 9">Belongs to the phytosulfokine family.</text>
</comment>
<evidence type="ECO:0000256" key="2">
    <source>
        <dbReference type="ARBA" id="ARBA00010781"/>
    </source>
</evidence>
<evidence type="ECO:0000256" key="7">
    <source>
        <dbReference type="ARBA" id="ARBA00022782"/>
    </source>
</evidence>
<name>A0A6J1FSF0_CUCMO</name>
<dbReference type="GO" id="GO:0008283">
    <property type="term" value="P:cell population proliferation"/>
    <property type="evidence" value="ECO:0007669"/>
    <property type="project" value="UniProtKB-UniRule"/>
</dbReference>
<keyword evidence="10" id="KW-1185">Reference proteome</keyword>
<dbReference type="InterPro" id="IPR009438">
    <property type="entry name" value="Phytosulfokine"/>
</dbReference>
<sequence>MNQSSHGLFFIFLLLSQSATARFLPTKQGFEETHNKLSHGMIQPDSWPDFPQIIREEEEDEEWEKRRMMLEAHLDYVYTQNEKP</sequence>
<keyword evidence="5 9" id="KW-0765">Sulfation</keyword>
<evidence type="ECO:0000313" key="10">
    <source>
        <dbReference type="Proteomes" id="UP000504609"/>
    </source>
</evidence>
<accession>A0A6J1FSF0</accession>
<feature type="chain" id="PRO_5031592130" description="Phytosulfokine" evidence="9">
    <location>
        <begin position="22"/>
        <end position="84"/>
    </location>
</feature>
<reference evidence="11" key="1">
    <citation type="submission" date="2025-08" db="UniProtKB">
        <authorList>
            <consortium name="RefSeq"/>
        </authorList>
    </citation>
    <scope>IDENTIFICATION</scope>
    <source>
        <tissue evidence="11">Young leaves</tissue>
    </source>
</reference>
<dbReference type="Pfam" id="PF06404">
    <property type="entry name" value="PSK"/>
    <property type="match status" value="1"/>
</dbReference>
<protein>
    <recommendedName>
        <fullName evidence="9">Phytosulfokine</fullName>
    </recommendedName>
    <component>
        <recommendedName>
            <fullName evidence="9">Phytosulfokine-alpha</fullName>
            <shortName evidence="9">PSK-alpha</shortName>
            <shortName evidence="9">Phytosulfokine-a</shortName>
        </recommendedName>
    </component>
    <component>
        <recommendedName>
            <fullName evidence="9">Phytosulfokine-beta</fullName>
            <shortName evidence="9">PSK-beta</shortName>
            <shortName evidence="9">Phytosulfokine-b</shortName>
        </recommendedName>
    </component>
</protein>
<keyword evidence="3 9" id="KW-0217">Developmental protein</keyword>
<keyword evidence="7 9" id="KW-0221">Differentiation</keyword>
<feature type="signal peptide" evidence="9">
    <location>
        <begin position="1"/>
        <end position="21"/>
    </location>
</feature>
<keyword evidence="8 9" id="KW-0339">Growth factor</keyword>
<evidence type="ECO:0000256" key="3">
    <source>
        <dbReference type="ARBA" id="ARBA00022473"/>
    </source>
</evidence>
<comment type="PTM">
    <text evidence="9">Sulfation is important for activity and for the binding to a putative membrane receptor.</text>
</comment>
<evidence type="ECO:0000256" key="8">
    <source>
        <dbReference type="ARBA" id="ARBA00023030"/>
    </source>
</evidence>
<evidence type="ECO:0000256" key="6">
    <source>
        <dbReference type="ARBA" id="ARBA00022729"/>
    </source>
</evidence>